<sequence length="177" mass="19496">MKPLTVSLALGIVLAMSFAISATEQPEQVLTKLETYETQMADDSNVPAEDNNNDNYDDNDDDDDSNASMSLRGFGRFLGSKKKKKAPKPLTCDKNPKVCRAKGSTKKDCCKKKCVSKATDRQNCGKCGRKCKFSQSCCKGKCVNTMSDKNNCGACGRKCKKGKGRKCHYGMCNYAYY</sequence>
<dbReference type="Pfam" id="PF04885">
    <property type="entry name" value="Stig1"/>
    <property type="match status" value="1"/>
</dbReference>
<reference evidence="5" key="1">
    <citation type="submission" date="2021-01" db="UniProtKB">
        <authorList>
            <consortium name="EnsemblPlants"/>
        </authorList>
    </citation>
    <scope>IDENTIFICATION</scope>
</reference>
<keyword evidence="6" id="KW-1185">Reference proteome</keyword>
<dbReference type="OMA" id="GRKCHYG"/>
<comment type="similarity">
    <text evidence="1">Belongs to the STIG1 family.</text>
</comment>
<organism evidence="5 6">
    <name type="scientific">Kalanchoe fedtschenkoi</name>
    <name type="common">Lavender scallops</name>
    <name type="synonym">South American air plant</name>
    <dbReference type="NCBI Taxonomy" id="63787"/>
    <lineage>
        <taxon>Eukaryota</taxon>
        <taxon>Viridiplantae</taxon>
        <taxon>Streptophyta</taxon>
        <taxon>Embryophyta</taxon>
        <taxon>Tracheophyta</taxon>
        <taxon>Spermatophyta</taxon>
        <taxon>Magnoliopsida</taxon>
        <taxon>eudicotyledons</taxon>
        <taxon>Gunneridae</taxon>
        <taxon>Pentapetalae</taxon>
        <taxon>Saxifragales</taxon>
        <taxon>Crassulaceae</taxon>
        <taxon>Kalanchoe</taxon>
    </lineage>
</organism>
<evidence type="ECO:0000313" key="6">
    <source>
        <dbReference type="Proteomes" id="UP000594263"/>
    </source>
</evidence>
<dbReference type="PANTHER" id="PTHR33227">
    <property type="entry name" value="STIGMA-SPECIFIC STIG1-LIKE PROTEIN 3"/>
    <property type="match status" value="1"/>
</dbReference>
<feature type="signal peptide" evidence="4">
    <location>
        <begin position="1"/>
        <end position="19"/>
    </location>
</feature>
<dbReference type="PANTHER" id="PTHR33227:SF21">
    <property type="entry name" value="F12F1.21 PROTEIN"/>
    <property type="match status" value="1"/>
</dbReference>
<name>A0A7N0RF59_KALFE</name>
<evidence type="ECO:0008006" key="7">
    <source>
        <dbReference type="Google" id="ProtNLM"/>
    </source>
</evidence>
<keyword evidence="2 4" id="KW-0732">Signal</keyword>
<dbReference type="Gramene" id="Kaladp0010s0140.1.v1.1">
    <property type="protein sequence ID" value="Kaladp0010s0140.1.v1.1.CDS.1"/>
    <property type="gene ID" value="Kaladp0010s0140.v1.1"/>
</dbReference>
<dbReference type="EnsemblPlants" id="Kaladp0010s0140.1.v1.1">
    <property type="protein sequence ID" value="Kaladp0010s0140.1.v1.1.CDS.1"/>
    <property type="gene ID" value="Kaladp0010s0140.v1.1"/>
</dbReference>
<feature type="chain" id="PRO_5029516403" description="Stigma-specific STIG1-like protein 1" evidence="4">
    <location>
        <begin position="20"/>
        <end position="177"/>
    </location>
</feature>
<evidence type="ECO:0000256" key="4">
    <source>
        <dbReference type="SAM" id="SignalP"/>
    </source>
</evidence>
<feature type="region of interest" description="Disordered" evidence="3">
    <location>
        <begin position="42"/>
        <end position="65"/>
    </location>
</feature>
<dbReference type="AlphaFoldDB" id="A0A7N0RF59"/>
<evidence type="ECO:0000313" key="5">
    <source>
        <dbReference type="EnsemblPlants" id="Kaladp0010s0140.1.v1.1.CDS.1"/>
    </source>
</evidence>
<dbReference type="Proteomes" id="UP000594263">
    <property type="component" value="Unplaced"/>
</dbReference>
<accession>A0A7N0RF59</accession>
<dbReference type="InterPro" id="IPR006969">
    <property type="entry name" value="Stig-like"/>
</dbReference>
<feature type="compositionally biased region" description="Acidic residues" evidence="3">
    <location>
        <begin position="51"/>
        <end position="65"/>
    </location>
</feature>
<proteinExistence type="inferred from homology"/>
<evidence type="ECO:0000256" key="1">
    <source>
        <dbReference type="ARBA" id="ARBA00006010"/>
    </source>
</evidence>
<evidence type="ECO:0000256" key="3">
    <source>
        <dbReference type="SAM" id="MobiDB-lite"/>
    </source>
</evidence>
<protein>
    <recommendedName>
        <fullName evidence="7">Stigma-specific STIG1-like protein 1</fullName>
    </recommendedName>
</protein>
<evidence type="ECO:0000256" key="2">
    <source>
        <dbReference type="ARBA" id="ARBA00022729"/>
    </source>
</evidence>